<dbReference type="AlphaFoldDB" id="A0AAD9LY98"/>
<accession>A0AAD9LY98</accession>
<gene>
    <name evidence="1" type="ORF">LX32DRAFT_642781</name>
</gene>
<dbReference type="EMBL" id="MU842939">
    <property type="protein sequence ID" value="KAK2025347.1"/>
    <property type="molecule type" value="Genomic_DNA"/>
</dbReference>
<comment type="caution">
    <text evidence="1">The sequence shown here is derived from an EMBL/GenBank/DDBJ whole genome shotgun (WGS) entry which is preliminary data.</text>
</comment>
<organism evidence="1 2">
    <name type="scientific">Colletotrichum zoysiae</name>
    <dbReference type="NCBI Taxonomy" id="1216348"/>
    <lineage>
        <taxon>Eukaryota</taxon>
        <taxon>Fungi</taxon>
        <taxon>Dikarya</taxon>
        <taxon>Ascomycota</taxon>
        <taxon>Pezizomycotina</taxon>
        <taxon>Sordariomycetes</taxon>
        <taxon>Hypocreomycetidae</taxon>
        <taxon>Glomerellales</taxon>
        <taxon>Glomerellaceae</taxon>
        <taxon>Colletotrichum</taxon>
        <taxon>Colletotrichum graminicola species complex</taxon>
    </lineage>
</organism>
<protein>
    <submittedName>
        <fullName evidence="1">Uncharacterized protein</fullName>
    </submittedName>
</protein>
<keyword evidence="2" id="KW-1185">Reference proteome</keyword>
<evidence type="ECO:0000313" key="1">
    <source>
        <dbReference type="EMBL" id="KAK2025347.1"/>
    </source>
</evidence>
<sequence>MEFDDEDLTPRVIRRANASLIMYDEIIPDMPTEDSKPYCIWFELASEETYRKVFHRYPDMKYQVGRACAAAGYDTLYSELNLLPDVSIAEEAREANNPGSNQIFDGIMSQPVRYAVMDDYTRTVNVASPQPGACLNGDTSIRASLLTDYDADVSDEMGDPHYFDITEDIGPSGRHAGHRNMDHQVLPSEFEYLLWSPLPRDLPTTRKDPLIVMAAYEGNLDRYLRLRRPVMVEEEFFAVLRGIYHNTTFAKWWLLQDPTTMGPDARYILQAINARFIMNNDLSRIDPDASDKNDIPRVFWYPLFPQEITLRELVRRRPSSAFRVALVCIAANYPSTYDALNPVPHYITYQQARMSHNPHFARDIERRAAESGVNVYPGTHLDCWTRPDKEPTSLAIEPEIRAFSGALVEAHVKGIYPGDLQANAASWELTICVPEELKRRVRGGGNVQLYPESYDIKTWKAAIARL</sequence>
<dbReference type="Proteomes" id="UP001232148">
    <property type="component" value="Unassembled WGS sequence"/>
</dbReference>
<evidence type="ECO:0000313" key="2">
    <source>
        <dbReference type="Proteomes" id="UP001232148"/>
    </source>
</evidence>
<proteinExistence type="predicted"/>
<reference evidence="1" key="1">
    <citation type="submission" date="2021-06" db="EMBL/GenBank/DDBJ databases">
        <title>Comparative genomics, transcriptomics and evolutionary studies reveal genomic signatures of adaptation to plant cell wall in hemibiotrophic fungi.</title>
        <authorList>
            <consortium name="DOE Joint Genome Institute"/>
            <person name="Baroncelli R."/>
            <person name="Diaz J.F."/>
            <person name="Benocci T."/>
            <person name="Peng M."/>
            <person name="Battaglia E."/>
            <person name="Haridas S."/>
            <person name="Andreopoulos W."/>
            <person name="Labutti K."/>
            <person name="Pangilinan J."/>
            <person name="Floch G.L."/>
            <person name="Makela M.R."/>
            <person name="Henrissat B."/>
            <person name="Grigoriev I.V."/>
            <person name="Crouch J.A."/>
            <person name="De Vries R.P."/>
            <person name="Sukno S.A."/>
            <person name="Thon M.R."/>
        </authorList>
    </citation>
    <scope>NUCLEOTIDE SEQUENCE</scope>
    <source>
        <strain evidence="1">MAFF235873</strain>
    </source>
</reference>
<name>A0AAD9LY98_9PEZI</name>